<dbReference type="EMBL" id="SRLO01000285">
    <property type="protein sequence ID" value="TNN62822.1"/>
    <property type="molecule type" value="Genomic_DNA"/>
</dbReference>
<protein>
    <submittedName>
        <fullName evidence="1">Uncharacterized protein</fullName>
    </submittedName>
</protein>
<dbReference type="AlphaFoldDB" id="A0A4Z2HDE7"/>
<evidence type="ECO:0000313" key="2">
    <source>
        <dbReference type="Proteomes" id="UP000314294"/>
    </source>
</evidence>
<keyword evidence="2" id="KW-1185">Reference proteome</keyword>
<comment type="caution">
    <text evidence="1">The sequence shown here is derived from an EMBL/GenBank/DDBJ whole genome shotgun (WGS) entry which is preliminary data.</text>
</comment>
<proteinExistence type="predicted"/>
<dbReference type="Proteomes" id="UP000314294">
    <property type="component" value="Unassembled WGS sequence"/>
</dbReference>
<organism evidence="1 2">
    <name type="scientific">Liparis tanakae</name>
    <name type="common">Tanaka's snailfish</name>
    <dbReference type="NCBI Taxonomy" id="230148"/>
    <lineage>
        <taxon>Eukaryota</taxon>
        <taxon>Metazoa</taxon>
        <taxon>Chordata</taxon>
        <taxon>Craniata</taxon>
        <taxon>Vertebrata</taxon>
        <taxon>Euteleostomi</taxon>
        <taxon>Actinopterygii</taxon>
        <taxon>Neopterygii</taxon>
        <taxon>Teleostei</taxon>
        <taxon>Neoteleostei</taxon>
        <taxon>Acanthomorphata</taxon>
        <taxon>Eupercaria</taxon>
        <taxon>Perciformes</taxon>
        <taxon>Cottioidei</taxon>
        <taxon>Cottales</taxon>
        <taxon>Liparidae</taxon>
        <taxon>Liparis</taxon>
    </lineage>
</organism>
<reference evidence="1 2" key="1">
    <citation type="submission" date="2019-03" db="EMBL/GenBank/DDBJ databases">
        <title>First draft genome of Liparis tanakae, snailfish: a comprehensive survey of snailfish specific genes.</title>
        <authorList>
            <person name="Kim W."/>
            <person name="Song I."/>
            <person name="Jeong J.-H."/>
            <person name="Kim D."/>
            <person name="Kim S."/>
            <person name="Ryu S."/>
            <person name="Song J.Y."/>
            <person name="Lee S.K."/>
        </authorList>
    </citation>
    <scope>NUCLEOTIDE SEQUENCE [LARGE SCALE GENOMIC DNA]</scope>
    <source>
        <tissue evidence="1">Muscle</tissue>
    </source>
</reference>
<sequence length="127" mass="14169">MYEGGALRVVERDKKFITIRVKRASSSFSTPYLASRLCPRICRQLTMDVASVLRHLSLNQHYGSRPEVGGQRSEVGHLNQTMTSCALTKLHHVLVCLVHVGDELLQEGCGVKFPSESMDDCFSIMAM</sequence>
<accession>A0A4Z2HDE7</accession>
<evidence type="ECO:0000313" key="1">
    <source>
        <dbReference type="EMBL" id="TNN62822.1"/>
    </source>
</evidence>
<gene>
    <name evidence="1" type="ORF">EYF80_026897</name>
</gene>
<name>A0A4Z2HDE7_9TELE</name>